<evidence type="ECO:0000313" key="2">
    <source>
        <dbReference type="Proteomes" id="UP000016924"/>
    </source>
</evidence>
<dbReference type="AlphaFoldDB" id="R7YU71"/>
<keyword evidence="2" id="KW-1185">Reference proteome</keyword>
<proteinExistence type="predicted"/>
<sequence>MLSTSRRERRVAVRKVRRSLTEISPLNSHPQMQSPLFSVLPPEIRNQIFELALSEHEDSTRPYDPTDNYYRPGHCFPKVINTDLLRTCRRVYYETNTIPMSSATHCFWLGTISCSRDPSRTPLRFESLTRKQQTDLNHVHVFMAYYCREFSTFMSPQQFRPKHLTITISWGNNWSDTRYGNDDIQQLFSASWGSPDLTKFPNELEDVKVEFEVTKEWKGKLDELVKRVMLWRFELRDGTNMVADESTTVKSWTRQRGWRRTKPPSSYEIHVVTVTWRRSASAENKD</sequence>
<dbReference type="OMA" id="MSSATHC"/>
<dbReference type="PANTHER" id="PTHR42085:SF1">
    <property type="entry name" value="F-BOX DOMAIN-CONTAINING PROTEIN"/>
    <property type="match status" value="1"/>
</dbReference>
<dbReference type="eggNOG" id="ENOG502SN8C">
    <property type="taxonomic scope" value="Eukaryota"/>
</dbReference>
<dbReference type="HOGENOM" id="CLU_055163_2_0_1"/>
<accession>R7YU71</accession>
<dbReference type="EMBL" id="JH767574">
    <property type="protein sequence ID" value="EON65445.1"/>
    <property type="molecule type" value="Genomic_DNA"/>
</dbReference>
<evidence type="ECO:0008006" key="3">
    <source>
        <dbReference type="Google" id="ProtNLM"/>
    </source>
</evidence>
<dbReference type="GeneID" id="19901994"/>
<dbReference type="InterPro" id="IPR038883">
    <property type="entry name" value="AN11006-like"/>
</dbReference>
<name>R7YU71_CONA1</name>
<gene>
    <name evidence="1" type="ORF">W97_04683</name>
</gene>
<dbReference type="RefSeq" id="XP_007780762.1">
    <property type="nucleotide sequence ID" value="XM_007782572.1"/>
</dbReference>
<dbReference type="STRING" id="1168221.R7YU71"/>
<reference evidence="2" key="1">
    <citation type="submission" date="2012-06" db="EMBL/GenBank/DDBJ databases">
        <title>The genome sequence of Coniosporium apollinis CBS 100218.</title>
        <authorList>
            <consortium name="The Broad Institute Genome Sequencing Platform"/>
            <person name="Cuomo C."/>
            <person name="Gorbushina A."/>
            <person name="Noack S."/>
            <person name="Walker B."/>
            <person name="Young S.K."/>
            <person name="Zeng Q."/>
            <person name="Gargeya S."/>
            <person name="Fitzgerald M."/>
            <person name="Haas B."/>
            <person name="Abouelleil A."/>
            <person name="Alvarado L."/>
            <person name="Arachchi H.M."/>
            <person name="Berlin A.M."/>
            <person name="Chapman S.B."/>
            <person name="Goldberg J."/>
            <person name="Griggs A."/>
            <person name="Gujja S."/>
            <person name="Hansen M."/>
            <person name="Howarth C."/>
            <person name="Imamovic A."/>
            <person name="Larimer J."/>
            <person name="McCowan C."/>
            <person name="Montmayeur A."/>
            <person name="Murphy C."/>
            <person name="Neiman D."/>
            <person name="Pearson M."/>
            <person name="Priest M."/>
            <person name="Roberts A."/>
            <person name="Saif S."/>
            <person name="Shea T."/>
            <person name="Sisk P."/>
            <person name="Sykes S."/>
            <person name="Wortman J."/>
            <person name="Nusbaum C."/>
            <person name="Birren B."/>
        </authorList>
    </citation>
    <scope>NUCLEOTIDE SEQUENCE [LARGE SCALE GENOMIC DNA]</scope>
    <source>
        <strain evidence="2">CBS 100218</strain>
    </source>
</reference>
<dbReference type="PANTHER" id="PTHR42085">
    <property type="entry name" value="F-BOX DOMAIN-CONTAINING PROTEIN"/>
    <property type="match status" value="1"/>
</dbReference>
<dbReference type="Proteomes" id="UP000016924">
    <property type="component" value="Unassembled WGS sequence"/>
</dbReference>
<organism evidence="1 2">
    <name type="scientific">Coniosporium apollinis (strain CBS 100218)</name>
    <name type="common">Rock-inhabiting black yeast</name>
    <dbReference type="NCBI Taxonomy" id="1168221"/>
    <lineage>
        <taxon>Eukaryota</taxon>
        <taxon>Fungi</taxon>
        <taxon>Dikarya</taxon>
        <taxon>Ascomycota</taxon>
        <taxon>Pezizomycotina</taxon>
        <taxon>Dothideomycetes</taxon>
        <taxon>Dothideomycetes incertae sedis</taxon>
        <taxon>Coniosporium</taxon>
    </lineage>
</organism>
<dbReference type="OrthoDB" id="288942at2759"/>
<protein>
    <recommendedName>
        <fullName evidence="3">F-box domain-containing protein</fullName>
    </recommendedName>
</protein>
<evidence type="ECO:0000313" key="1">
    <source>
        <dbReference type="EMBL" id="EON65445.1"/>
    </source>
</evidence>